<dbReference type="SUPFAM" id="SSF57256">
    <property type="entry name" value="Elafin-like"/>
    <property type="match status" value="5"/>
</dbReference>
<accession>A0A085NNX2</accession>
<dbReference type="EMBL" id="KL367483">
    <property type="protein sequence ID" value="KFD71168.1"/>
    <property type="molecule type" value="Genomic_DNA"/>
</dbReference>
<dbReference type="GO" id="GO:0004867">
    <property type="term" value="F:serine-type endopeptidase inhibitor activity"/>
    <property type="evidence" value="ECO:0007669"/>
    <property type="project" value="TreeGrafter"/>
</dbReference>
<evidence type="ECO:0000313" key="2">
    <source>
        <dbReference type="EMBL" id="KFD71168.1"/>
    </source>
</evidence>
<reference evidence="2" key="1">
    <citation type="journal article" date="2014" name="Nat. Genet.">
        <title>Genome and transcriptome of the porcine whipworm Trichuris suis.</title>
        <authorList>
            <person name="Jex A.R."/>
            <person name="Nejsum P."/>
            <person name="Schwarz E.M."/>
            <person name="Hu L."/>
            <person name="Young N.D."/>
            <person name="Hall R.S."/>
            <person name="Korhonen P.K."/>
            <person name="Liao S."/>
            <person name="Thamsborg S."/>
            <person name="Xia J."/>
            <person name="Xu P."/>
            <person name="Wang S."/>
            <person name="Scheerlinck J.P."/>
            <person name="Hofmann A."/>
            <person name="Sternberg P.W."/>
            <person name="Wang J."/>
            <person name="Gasser R.B."/>
        </authorList>
    </citation>
    <scope>NUCLEOTIDE SEQUENCE [LARGE SCALE GENOMIC DNA]</scope>
    <source>
        <strain evidence="2">DCEP-RM93F</strain>
    </source>
</reference>
<proteinExistence type="predicted"/>
<feature type="domain" description="WAP" evidence="1">
    <location>
        <begin position="71"/>
        <end position="111"/>
    </location>
</feature>
<dbReference type="GO" id="GO:0045087">
    <property type="term" value="P:innate immune response"/>
    <property type="evidence" value="ECO:0007669"/>
    <property type="project" value="TreeGrafter"/>
</dbReference>
<gene>
    <name evidence="2" type="ORF">M514_16515</name>
</gene>
<dbReference type="InterPro" id="IPR008197">
    <property type="entry name" value="WAP_dom"/>
</dbReference>
<dbReference type="PANTHER" id="PTHR19441:SF27">
    <property type="entry name" value="WHEY ACIDIC PROTEIN"/>
    <property type="match status" value="1"/>
</dbReference>
<evidence type="ECO:0000259" key="1">
    <source>
        <dbReference type="Pfam" id="PF00095"/>
    </source>
</evidence>
<dbReference type="GO" id="GO:0005615">
    <property type="term" value="C:extracellular space"/>
    <property type="evidence" value="ECO:0007669"/>
    <property type="project" value="TreeGrafter"/>
</dbReference>
<dbReference type="Pfam" id="PF00095">
    <property type="entry name" value="WAP"/>
    <property type="match status" value="3"/>
</dbReference>
<organism evidence="2">
    <name type="scientific">Trichuris suis</name>
    <name type="common">pig whipworm</name>
    <dbReference type="NCBI Taxonomy" id="68888"/>
    <lineage>
        <taxon>Eukaryota</taxon>
        <taxon>Metazoa</taxon>
        <taxon>Ecdysozoa</taxon>
        <taxon>Nematoda</taxon>
        <taxon>Enoplea</taxon>
        <taxon>Dorylaimia</taxon>
        <taxon>Trichinellida</taxon>
        <taxon>Trichuridae</taxon>
        <taxon>Trichuris</taxon>
    </lineage>
</organism>
<dbReference type="Gene3D" id="4.10.75.10">
    <property type="entry name" value="Elafin-like"/>
    <property type="match status" value="3"/>
</dbReference>
<protein>
    <recommendedName>
        <fullName evidence="1">WAP domain-containing protein</fullName>
    </recommendedName>
</protein>
<dbReference type="PANTHER" id="PTHR19441">
    <property type="entry name" value="WHEY ACDIC PROTEIN WAP"/>
    <property type="match status" value="1"/>
</dbReference>
<dbReference type="AlphaFoldDB" id="A0A085NNX2"/>
<dbReference type="InterPro" id="IPR036645">
    <property type="entry name" value="Elafin-like_sf"/>
</dbReference>
<name>A0A085NNX2_9BILA</name>
<dbReference type="InterPro" id="IPR050514">
    <property type="entry name" value="WAP_four-disulfide_core"/>
</dbReference>
<dbReference type="GO" id="GO:0019731">
    <property type="term" value="P:antibacterial humoral response"/>
    <property type="evidence" value="ECO:0007669"/>
    <property type="project" value="TreeGrafter"/>
</dbReference>
<feature type="domain" description="WAP" evidence="1">
    <location>
        <begin position="168"/>
        <end position="208"/>
    </location>
</feature>
<sequence>MFSSVACYWQALLLLEYYGDKYCPPVVKDQWVAAAALCITGADCHPRFKCCPTTLTSRCLGYVKEQPRMHAGYCPPDAAYGPVKQVKCENDQMCGRGKRCCQVGSKIKCTKSVRFRMFPVLKEGECPVGKLKKKAFQCKADQDCREKQICCDGVCRKPKPKPPKHDRYCPDVADDKEMRNAKLCNADSDCFDIQKCCPTSLTLRCQRPSQYAPLPKEGRCKEEQGHIPVGYLPSCTDDYDCMGMKKCCFQNGTIDCIDV</sequence>
<feature type="domain" description="WAP" evidence="1">
    <location>
        <begin position="216"/>
        <end position="258"/>
    </location>
</feature>
<dbReference type="Proteomes" id="UP000030758">
    <property type="component" value="Unassembled WGS sequence"/>
</dbReference>